<evidence type="ECO:0000256" key="2">
    <source>
        <dbReference type="ARBA" id="ARBA00011915"/>
    </source>
</evidence>
<dbReference type="PANTHER" id="PTHR43176">
    <property type="entry name" value="3-HYDROXYISOBUTYRYL-COA HYDROLASE-RELATED"/>
    <property type="match status" value="1"/>
</dbReference>
<reference evidence="5 6" key="1">
    <citation type="submission" date="2019-06" db="EMBL/GenBank/DDBJ databases">
        <title>Sequencing the genomes of 1000 actinobacteria strains.</title>
        <authorList>
            <person name="Klenk H.-P."/>
        </authorList>
    </citation>
    <scope>NUCLEOTIDE SEQUENCE [LARGE SCALE GENOMIC DNA]</scope>
    <source>
        <strain evidence="5 6">DSM 24617</strain>
    </source>
</reference>
<feature type="domain" description="Enoyl-CoA hydratase/isomerase" evidence="4">
    <location>
        <begin position="26"/>
        <end position="341"/>
    </location>
</feature>
<dbReference type="GO" id="GO:0003860">
    <property type="term" value="F:3-hydroxyisobutyryl-CoA hydrolase activity"/>
    <property type="evidence" value="ECO:0007669"/>
    <property type="project" value="UniProtKB-EC"/>
</dbReference>
<dbReference type="InterPro" id="IPR032259">
    <property type="entry name" value="HIBYL-CoA-H"/>
</dbReference>
<evidence type="ECO:0000256" key="3">
    <source>
        <dbReference type="ARBA" id="ARBA00022801"/>
    </source>
</evidence>
<dbReference type="EC" id="3.1.2.4" evidence="2"/>
<dbReference type="InterPro" id="IPR029045">
    <property type="entry name" value="ClpP/crotonase-like_dom_sf"/>
</dbReference>
<dbReference type="GO" id="GO:0005829">
    <property type="term" value="C:cytosol"/>
    <property type="evidence" value="ECO:0007669"/>
    <property type="project" value="TreeGrafter"/>
</dbReference>
<dbReference type="OrthoDB" id="9790967at2"/>
<evidence type="ECO:0000313" key="6">
    <source>
        <dbReference type="Proteomes" id="UP000318336"/>
    </source>
</evidence>
<keyword evidence="3" id="KW-0378">Hydrolase</keyword>
<dbReference type="EMBL" id="VFOK01000001">
    <property type="protein sequence ID" value="TQL34940.1"/>
    <property type="molecule type" value="Genomic_DNA"/>
</dbReference>
<evidence type="ECO:0000313" key="5">
    <source>
        <dbReference type="EMBL" id="TQL34940.1"/>
    </source>
</evidence>
<dbReference type="PANTHER" id="PTHR43176:SF3">
    <property type="entry name" value="3-HYDROXYISOBUTYRYL-COA HYDROLASE, MITOCHONDRIAL"/>
    <property type="match status" value="1"/>
</dbReference>
<comment type="caution">
    <text evidence="5">The sequence shown here is derived from an EMBL/GenBank/DDBJ whole genome shotgun (WGS) entry which is preliminary data.</text>
</comment>
<protein>
    <recommendedName>
        <fullName evidence="2">3-hydroxyisobutyryl-CoA hydrolase</fullName>
        <ecNumber evidence="2">3.1.2.4</ecNumber>
    </recommendedName>
</protein>
<dbReference type="SUPFAM" id="SSF52096">
    <property type="entry name" value="ClpP/crotonase"/>
    <property type="match status" value="1"/>
</dbReference>
<evidence type="ECO:0000259" key="4">
    <source>
        <dbReference type="Pfam" id="PF16113"/>
    </source>
</evidence>
<dbReference type="GO" id="GO:0006574">
    <property type="term" value="P:L-valine catabolic process"/>
    <property type="evidence" value="ECO:0007669"/>
    <property type="project" value="TreeGrafter"/>
</dbReference>
<dbReference type="NCBIfam" id="NF004127">
    <property type="entry name" value="PRK05617.1"/>
    <property type="match status" value="1"/>
</dbReference>
<dbReference type="Pfam" id="PF16113">
    <property type="entry name" value="ECH_2"/>
    <property type="match status" value="1"/>
</dbReference>
<dbReference type="CDD" id="cd06558">
    <property type="entry name" value="crotonase-like"/>
    <property type="match status" value="1"/>
</dbReference>
<organism evidence="5 6">
    <name type="scientific">Barrientosiimonas humi</name>
    <dbReference type="NCBI Taxonomy" id="999931"/>
    <lineage>
        <taxon>Bacteria</taxon>
        <taxon>Bacillati</taxon>
        <taxon>Actinomycetota</taxon>
        <taxon>Actinomycetes</taxon>
        <taxon>Micrococcales</taxon>
        <taxon>Dermacoccaceae</taxon>
        <taxon>Barrientosiimonas</taxon>
    </lineage>
</organism>
<evidence type="ECO:0000256" key="1">
    <source>
        <dbReference type="ARBA" id="ARBA00001709"/>
    </source>
</evidence>
<dbReference type="AlphaFoldDB" id="A0A542XGJ2"/>
<gene>
    <name evidence="5" type="ORF">FB554_3123</name>
</gene>
<dbReference type="RefSeq" id="WP_142007279.1">
    <property type="nucleotide sequence ID" value="NZ_CAJTBP010000001.1"/>
</dbReference>
<dbReference type="InterPro" id="IPR045004">
    <property type="entry name" value="ECH_dom"/>
</dbReference>
<dbReference type="Proteomes" id="UP000318336">
    <property type="component" value="Unassembled WGS sequence"/>
</dbReference>
<accession>A0A542XGJ2</accession>
<name>A0A542XGJ2_9MICO</name>
<dbReference type="Gene3D" id="3.90.226.10">
    <property type="entry name" value="2-enoyl-CoA Hydratase, Chain A, domain 1"/>
    <property type="match status" value="1"/>
</dbReference>
<keyword evidence="6" id="KW-1185">Reference proteome</keyword>
<comment type="catalytic activity">
    <reaction evidence="1">
        <text>3-hydroxy-2-methylpropanoyl-CoA + H2O = 3-hydroxy-2-methylpropanoate + CoA + H(+)</text>
        <dbReference type="Rhea" id="RHEA:20888"/>
        <dbReference type="ChEBI" id="CHEBI:11805"/>
        <dbReference type="ChEBI" id="CHEBI:15377"/>
        <dbReference type="ChEBI" id="CHEBI:15378"/>
        <dbReference type="ChEBI" id="CHEBI:57287"/>
        <dbReference type="ChEBI" id="CHEBI:57340"/>
        <dbReference type="EC" id="3.1.2.4"/>
    </reaction>
</comment>
<sequence>MDATRPDAQAAPGTDEIQFVREGAVARLFLARPKAINALNLPMIKGISALLTEWAGDDGVQTVTIEGAGERGLCAGGDVVAVRRAHLEGEDHLLFFREEYDMDALLADYPKPVVAFQDGIVMGGGIGVSAFAQHRLVTERSKIAMPETIIGFFPDVGARWLLSRAPGELGTYLALTGATIGGADAIAAGLADTQIDSGDWEGLVARLAQGEPVPDDLGSTPPPPLKAERAWIDECFAGDDAGAIVQRLEAHRAEGAQQAAELIRARSPISVAVTLEGIRRAATMDTVREVLDQDLVLADHLVTTGDFDEGVRAQLVDKDRSPRWKHARVEDVTPAEVQAAFG</sequence>
<proteinExistence type="predicted"/>